<dbReference type="InterPro" id="IPR051230">
    <property type="entry name" value="APP-Binding"/>
</dbReference>
<dbReference type="OrthoDB" id="10059177at2759"/>
<dbReference type="PANTHER" id="PTHR12345">
    <property type="entry name" value="SYNTENIN RELATED"/>
    <property type="match status" value="1"/>
</dbReference>
<dbReference type="GO" id="GO:0005886">
    <property type="term" value="C:plasma membrane"/>
    <property type="evidence" value="ECO:0007669"/>
    <property type="project" value="TreeGrafter"/>
</dbReference>
<evidence type="ECO:0000313" key="4">
    <source>
        <dbReference type="Proteomes" id="UP000198287"/>
    </source>
</evidence>
<keyword evidence="1" id="KW-0677">Repeat</keyword>
<evidence type="ECO:0000313" key="3">
    <source>
        <dbReference type="EMBL" id="OXA56026.1"/>
    </source>
</evidence>
<dbReference type="GO" id="GO:0005737">
    <property type="term" value="C:cytoplasm"/>
    <property type="evidence" value="ECO:0007669"/>
    <property type="project" value="TreeGrafter"/>
</dbReference>
<feature type="domain" description="PDZ" evidence="2">
    <location>
        <begin position="216"/>
        <end position="281"/>
    </location>
</feature>
<dbReference type="PROSITE" id="PS50106">
    <property type="entry name" value="PDZ"/>
    <property type="match status" value="2"/>
</dbReference>
<dbReference type="PANTHER" id="PTHR12345:SF3">
    <property type="entry name" value="PDZ DOMAIN-CONTAINING PROTEIN"/>
    <property type="match status" value="1"/>
</dbReference>
<proteinExistence type="predicted"/>
<evidence type="ECO:0000256" key="1">
    <source>
        <dbReference type="ARBA" id="ARBA00022737"/>
    </source>
</evidence>
<comment type="caution">
    <text evidence="3">The sequence shown here is derived from an EMBL/GenBank/DDBJ whole genome shotgun (WGS) entry which is preliminary data.</text>
</comment>
<dbReference type="EMBL" id="LNIX01000004">
    <property type="protein sequence ID" value="OXA56026.1"/>
    <property type="molecule type" value="Genomic_DNA"/>
</dbReference>
<accession>A0A226EH93</accession>
<name>A0A226EH93_FOLCA</name>
<gene>
    <name evidence="3" type="ORF">Fcan01_09602</name>
</gene>
<dbReference type="AlphaFoldDB" id="A0A226EH93"/>
<feature type="domain" description="PDZ" evidence="2">
    <location>
        <begin position="131"/>
        <end position="196"/>
    </location>
</feature>
<dbReference type="FunFam" id="2.30.42.10:FF:000043">
    <property type="entry name" value="Syntenin-1 isoform X1"/>
    <property type="match status" value="1"/>
</dbReference>
<reference evidence="3 4" key="1">
    <citation type="submission" date="2015-12" db="EMBL/GenBank/DDBJ databases">
        <title>The genome of Folsomia candida.</title>
        <authorList>
            <person name="Faddeeva A."/>
            <person name="Derks M.F."/>
            <person name="Anvar Y."/>
            <person name="Smit S."/>
            <person name="Van Straalen N."/>
            <person name="Roelofs D."/>
        </authorList>
    </citation>
    <scope>NUCLEOTIDE SEQUENCE [LARGE SCALE GENOMIC DNA]</scope>
    <source>
        <strain evidence="3 4">VU population</strain>
        <tissue evidence="3">Whole body</tissue>
    </source>
</reference>
<dbReference type="SMART" id="SM00228">
    <property type="entry name" value="PDZ"/>
    <property type="match status" value="2"/>
</dbReference>
<evidence type="ECO:0000259" key="2">
    <source>
        <dbReference type="PROSITE" id="PS50106"/>
    </source>
</evidence>
<dbReference type="SUPFAM" id="SSF50156">
    <property type="entry name" value="PDZ domain-like"/>
    <property type="match status" value="2"/>
</dbReference>
<dbReference type="InterPro" id="IPR036034">
    <property type="entry name" value="PDZ_sf"/>
</dbReference>
<keyword evidence="4" id="KW-1185">Reference proteome</keyword>
<dbReference type="Gene3D" id="2.30.42.10">
    <property type="match status" value="2"/>
</dbReference>
<dbReference type="Pfam" id="PF00595">
    <property type="entry name" value="PDZ"/>
    <property type="match status" value="1"/>
</dbReference>
<organism evidence="3 4">
    <name type="scientific">Folsomia candida</name>
    <name type="common">Springtail</name>
    <dbReference type="NCBI Taxonomy" id="158441"/>
    <lineage>
        <taxon>Eukaryota</taxon>
        <taxon>Metazoa</taxon>
        <taxon>Ecdysozoa</taxon>
        <taxon>Arthropoda</taxon>
        <taxon>Hexapoda</taxon>
        <taxon>Collembola</taxon>
        <taxon>Entomobryomorpha</taxon>
        <taxon>Isotomoidea</taxon>
        <taxon>Isotomidae</taxon>
        <taxon>Proisotominae</taxon>
        <taxon>Folsomia</taxon>
    </lineage>
</organism>
<protein>
    <submittedName>
        <fullName evidence="3">Syntenin-1</fullName>
    </submittedName>
</protein>
<dbReference type="OMA" id="HKMIKKA"/>
<dbReference type="Proteomes" id="UP000198287">
    <property type="component" value="Unassembled WGS sequence"/>
</dbReference>
<dbReference type="InterPro" id="IPR001478">
    <property type="entry name" value="PDZ"/>
</dbReference>
<dbReference type="STRING" id="158441.A0A226EH93"/>
<sequence>MSMYPSLEDMQTTELIKAQVDAIRSTQQHNAMPSYPAQDYGAPSAPVLTLSRNGGSATYSNAMAYPSLRDFMGMELTEEMIRLNMPEYGAVAVSQPNSIVQHNNAGVGVIAPVSGTNSAVVKSMVTHGVRRAVVRKDAAGKVGLRVRAMNTGVFACLVMDGTPAAKAGIRFGDQILQIDGQDMAGLSVEKVHKIFKGKNPGDSFELAVRDRPFERSVCLVRDSSGCIGFQFRHGEIINIVKDSSAARNGLLTQHNLLEINGKNVIGLKDKEISKVIQATPGSALNVTIMPSFLYGHMVKQMDGSLFGKMDHLSPEF</sequence>